<feature type="region of interest" description="Disordered" evidence="5">
    <location>
        <begin position="403"/>
        <end position="535"/>
    </location>
</feature>
<dbReference type="PROSITE" id="PS00018">
    <property type="entry name" value="EF_HAND_1"/>
    <property type="match status" value="2"/>
</dbReference>
<dbReference type="InterPro" id="IPR051581">
    <property type="entry name" value="Ca-bind"/>
</dbReference>
<feature type="compositionally biased region" description="Basic residues" evidence="5">
    <location>
        <begin position="632"/>
        <end position="659"/>
    </location>
</feature>
<feature type="region of interest" description="Disordered" evidence="5">
    <location>
        <begin position="953"/>
        <end position="972"/>
    </location>
</feature>
<dbReference type="Pfam" id="PF13499">
    <property type="entry name" value="EF-hand_7"/>
    <property type="match status" value="1"/>
</dbReference>
<feature type="domain" description="EF-hand" evidence="7">
    <location>
        <begin position="873"/>
        <end position="908"/>
    </location>
</feature>
<feature type="compositionally biased region" description="Low complexity" evidence="5">
    <location>
        <begin position="516"/>
        <end position="532"/>
    </location>
</feature>
<comment type="caution">
    <text evidence="8">The sequence shown here is derived from an EMBL/GenBank/DDBJ whole genome shotgun (WGS) entry which is preliminary data.</text>
</comment>
<feature type="region of interest" description="Disordered" evidence="5">
    <location>
        <begin position="350"/>
        <end position="374"/>
    </location>
</feature>
<feature type="coiled-coil region" evidence="4">
    <location>
        <begin position="229"/>
        <end position="264"/>
    </location>
</feature>
<name>A0ABQ6MAI1_9STRA</name>
<feature type="region of interest" description="Disordered" evidence="5">
    <location>
        <begin position="587"/>
        <end position="696"/>
    </location>
</feature>
<organism evidence="8 9">
    <name type="scientific">Tetraparma gracilis</name>
    <dbReference type="NCBI Taxonomy" id="2962635"/>
    <lineage>
        <taxon>Eukaryota</taxon>
        <taxon>Sar</taxon>
        <taxon>Stramenopiles</taxon>
        <taxon>Ochrophyta</taxon>
        <taxon>Bolidophyceae</taxon>
        <taxon>Parmales</taxon>
        <taxon>Triparmaceae</taxon>
        <taxon>Tetraparma</taxon>
    </lineage>
</organism>
<feature type="domain" description="EF-hand" evidence="7">
    <location>
        <begin position="837"/>
        <end position="872"/>
    </location>
</feature>
<feature type="transmembrane region" description="Helical" evidence="6">
    <location>
        <begin position="769"/>
        <end position="790"/>
    </location>
</feature>
<dbReference type="CDD" id="cd00051">
    <property type="entry name" value="EFh"/>
    <property type="match status" value="1"/>
</dbReference>
<evidence type="ECO:0000256" key="3">
    <source>
        <dbReference type="ARBA" id="ARBA00022837"/>
    </source>
</evidence>
<keyword evidence="6" id="KW-0812">Transmembrane</keyword>
<dbReference type="PROSITE" id="PS50222">
    <property type="entry name" value="EF_HAND_2"/>
    <property type="match status" value="2"/>
</dbReference>
<feature type="transmembrane region" description="Helical" evidence="6">
    <location>
        <begin position="182"/>
        <end position="203"/>
    </location>
</feature>
<reference evidence="8 9" key="1">
    <citation type="journal article" date="2023" name="Commun. Biol.">
        <title>Genome analysis of Parmales, the sister group of diatoms, reveals the evolutionary specialization of diatoms from phago-mixotrophs to photoautotrophs.</title>
        <authorList>
            <person name="Ban H."/>
            <person name="Sato S."/>
            <person name="Yoshikawa S."/>
            <person name="Yamada K."/>
            <person name="Nakamura Y."/>
            <person name="Ichinomiya M."/>
            <person name="Sato N."/>
            <person name="Blanc-Mathieu R."/>
            <person name="Endo H."/>
            <person name="Kuwata A."/>
            <person name="Ogata H."/>
        </authorList>
    </citation>
    <scope>NUCLEOTIDE SEQUENCE [LARGE SCALE GENOMIC DNA]</scope>
</reference>
<dbReference type="InterPro" id="IPR011992">
    <property type="entry name" value="EF-hand-dom_pair"/>
</dbReference>
<proteinExistence type="predicted"/>
<feature type="compositionally biased region" description="Basic residues" evidence="5">
    <location>
        <begin position="605"/>
        <end position="625"/>
    </location>
</feature>
<feature type="transmembrane region" description="Helical" evidence="6">
    <location>
        <begin position="730"/>
        <end position="749"/>
    </location>
</feature>
<dbReference type="EMBL" id="BRYB01001291">
    <property type="protein sequence ID" value="GMI22477.1"/>
    <property type="molecule type" value="Genomic_DNA"/>
</dbReference>
<evidence type="ECO:0000256" key="6">
    <source>
        <dbReference type="SAM" id="Phobius"/>
    </source>
</evidence>
<sequence length="1014" mass="111639">MFTIGFELLDHRMMHKLEGTIYLEMVQKIYKELTILGMISFGVFISLNTGSVGAGKPLYAFEFAHITIFFSAMFFILQSALMMALSRSMKKRIDYICAEPIPELLNKYHSLGYRDYKSAFHLKPYKFIDLRNQIEVKIMQHFFLDQYALHGFDFAAYLHEYYEEQHHRLLGGGGGGDRALDLTTILSFASCGWFLLFVTWLLYRAVRRSEMRLLNVAGCETTFMYEDRLEIIQEAVSKEEQRLLELANNSNTEAVRLLKHAEAEQRNSIRERSHRIRDVIEEDDEHTSEELSGGISGRFKSTISDLAVGHKLSASAGAIKASLDKIIPHERTVKDLNEEELAAAASAAALHGTLSSRRDSKNKSNNRGSSRKQSLAAGDFFSGMSEVDALAALEAKRDMEAADKYAEGSSSGSSSRSGSDSEDEVMDAADAAKKEMETEMAAVGRSSSLLGIAIPEEEEHSGRGSESSSMRETSSNLISEGSEGTSAVLKVENIEDSRMSPPNTTADNTPHSSLVAEEPATSAAPQPAAAAESPHHMPAALHKNGSMIDLEADFRIDDLNINDVAKAHTSKRHSVSGLGMQSIREHRMSSGHRTAHAKSYDPRAHRGSHGGHGHAVHGGHGRHGSHSGPAGHGHHHGSHGGHGHGGHRGSHSGHGGHRGSHSEGGHGGHHGSKVHRGSVDGGGGGIAKQASGLGSQGSLTDKLESIYKNNAAIDLKLIYPFKNRTLLKRILDIVLLCNCLYLAMVAANFGIVDVASGWEMFGGSTIGHIVIDVLMLLPSLLQVPIIYIVVRTNNMLTAIAELDVDVVSMVIEETEEMAVLEEEVVTVIRNRFEEMGAKKDFLAKLFKSMDTDGGGSLDIKEVKVAMMKMGVHLSQTKMKRFFRLMDQNKTGEISYPDFHKLIFPEDDIVEKAKANQLAMKAHASKKKQYIQKEDKLYDDTFEGEFLKQLKAEDENEQEKAAQQRKLGAQKALQEERTRIMRIKTGQLNQLAADNRASKLVGKQRSMQQETDFDL</sequence>
<evidence type="ECO:0000313" key="8">
    <source>
        <dbReference type="EMBL" id="GMI22477.1"/>
    </source>
</evidence>
<keyword evidence="3" id="KW-0106">Calcium</keyword>
<keyword evidence="4" id="KW-0175">Coiled coil</keyword>
<dbReference type="InterPro" id="IPR002048">
    <property type="entry name" value="EF_hand_dom"/>
</dbReference>
<evidence type="ECO:0000313" key="9">
    <source>
        <dbReference type="Proteomes" id="UP001165060"/>
    </source>
</evidence>
<feature type="transmembrane region" description="Helical" evidence="6">
    <location>
        <begin position="63"/>
        <end position="85"/>
    </location>
</feature>
<feature type="compositionally biased region" description="Basic residues" evidence="5">
    <location>
        <begin position="667"/>
        <end position="676"/>
    </location>
</feature>
<keyword evidence="6" id="KW-0472">Membrane</keyword>
<feature type="compositionally biased region" description="Polar residues" evidence="5">
    <location>
        <begin position="476"/>
        <end position="485"/>
    </location>
</feature>
<evidence type="ECO:0000256" key="1">
    <source>
        <dbReference type="ARBA" id="ARBA00022723"/>
    </source>
</evidence>
<gene>
    <name evidence="8" type="ORF">TeGR_g12338</name>
</gene>
<accession>A0ABQ6MAI1</accession>
<dbReference type="SMART" id="SM00054">
    <property type="entry name" value="EFh"/>
    <property type="match status" value="2"/>
</dbReference>
<evidence type="ECO:0000256" key="2">
    <source>
        <dbReference type="ARBA" id="ARBA00022737"/>
    </source>
</evidence>
<keyword evidence="6" id="KW-1133">Transmembrane helix</keyword>
<feature type="transmembrane region" description="Helical" evidence="6">
    <location>
        <begin position="33"/>
        <end position="51"/>
    </location>
</feature>
<feature type="compositionally biased region" description="Low complexity" evidence="5">
    <location>
        <begin position="363"/>
        <end position="374"/>
    </location>
</feature>
<feature type="compositionally biased region" description="Low complexity" evidence="5">
    <location>
        <begin position="464"/>
        <end position="475"/>
    </location>
</feature>
<keyword evidence="2" id="KW-0677">Repeat</keyword>
<keyword evidence="9" id="KW-1185">Reference proteome</keyword>
<evidence type="ECO:0000259" key="7">
    <source>
        <dbReference type="PROSITE" id="PS50222"/>
    </source>
</evidence>
<dbReference type="PANTHER" id="PTHR34524:SF6">
    <property type="entry name" value="CALCYPHOSINE LIKE"/>
    <property type="match status" value="1"/>
</dbReference>
<feature type="compositionally biased region" description="Low complexity" evidence="5">
    <location>
        <begin position="407"/>
        <end position="418"/>
    </location>
</feature>
<evidence type="ECO:0000256" key="4">
    <source>
        <dbReference type="SAM" id="Coils"/>
    </source>
</evidence>
<dbReference type="Gene3D" id="1.10.238.10">
    <property type="entry name" value="EF-hand"/>
    <property type="match status" value="1"/>
</dbReference>
<evidence type="ECO:0000256" key="5">
    <source>
        <dbReference type="SAM" id="MobiDB-lite"/>
    </source>
</evidence>
<dbReference type="PANTHER" id="PTHR34524">
    <property type="entry name" value="CALCYPHOSIN"/>
    <property type="match status" value="1"/>
</dbReference>
<keyword evidence="1" id="KW-0479">Metal-binding</keyword>
<dbReference type="Proteomes" id="UP001165060">
    <property type="component" value="Unassembled WGS sequence"/>
</dbReference>
<feature type="compositionally biased region" description="Polar residues" evidence="5">
    <location>
        <begin position="500"/>
        <end position="512"/>
    </location>
</feature>
<protein>
    <recommendedName>
        <fullName evidence="7">EF-hand domain-containing protein</fullName>
    </recommendedName>
</protein>
<dbReference type="SUPFAM" id="SSF47473">
    <property type="entry name" value="EF-hand"/>
    <property type="match status" value="1"/>
</dbReference>
<dbReference type="InterPro" id="IPR018247">
    <property type="entry name" value="EF_Hand_1_Ca_BS"/>
</dbReference>